<dbReference type="PANTHER" id="PTHR12506:SF20">
    <property type="entry name" value="ZINC FINGER CCCH DOMAIN-CONTAINING PROTEIN 67"/>
    <property type="match status" value="1"/>
</dbReference>
<feature type="zinc finger region" description="C3H1-type" evidence="5">
    <location>
        <begin position="568"/>
        <end position="596"/>
    </location>
</feature>
<dbReference type="InterPro" id="IPR000571">
    <property type="entry name" value="Znf_CCCH"/>
</dbReference>
<dbReference type="GeneID" id="103976579"/>
<dbReference type="GO" id="GO:0003729">
    <property type="term" value="F:mRNA binding"/>
    <property type="evidence" value="ECO:0000318"/>
    <property type="project" value="GO_Central"/>
</dbReference>
<keyword evidence="3 5" id="KW-0862">Zinc</keyword>
<dbReference type="SUPFAM" id="SSF90229">
    <property type="entry name" value="CCCH zinc finger"/>
    <property type="match status" value="3"/>
</dbReference>
<evidence type="ECO:0000313" key="8">
    <source>
        <dbReference type="EnsemblPlants" id="Ma02_p22890.3"/>
    </source>
</evidence>
<dbReference type="Pfam" id="PF00642">
    <property type="entry name" value="zf-CCCH"/>
    <property type="match status" value="4"/>
</dbReference>
<feature type="compositionally biased region" description="Acidic residues" evidence="6">
    <location>
        <begin position="51"/>
        <end position="61"/>
    </location>
</feature>
<keyword evidence="1 5" id="KW-0479">Metal-binding</keyword>
<keyword evidence="4" id="KW-0238">DNA-binding</keyword>
<evidence type="ECO:0000256" key="4">
    <source>
        <dbReference type="ARBA" id="ARBA00023125"/>
    </source>
</evidence>
<feature type="region of interest" description="Disordered" evidence="6">
    <location>
        <begin position="340"/>
        <end position="388"/>
    </location>
</feature>
<dbReference type="SMART" id="SM00356">
    <property type="entry name" value="ZnF_C3H1"/>
    <property type="match status" value="4"/>
</dbReference>
<dbReference type="OrthoDB" id="761163at2759"/>
<dbReference type="PANTHER" id="PTHR12506">
    <property type="entry name" value="PROTEIN PHOSPHATASE RELATED"/>
    <property type="match status" value="1"/>
</dbReference>
<feature type="zinc finger region" description="C3H1-type" evidence="5">
    <location>
        <begin position="411"/>
        <end position="439"/>
    </location>
</feature>
<dbReference type="PROSITE" id="PS50103">
    <property type="entry name" value="ZF_C3H1"/>
    <property type="match status" value="4"/>
</dbReference>
<name>A0A804I5V7_MUSAM</name>
<dbReference type="GO" id="GO:0008270">
    <property type="term" value="F:zinc ion binding"/>
    <property type="evidence" value="ECO:0007669"/>
    <property type="project" value="UniProtKB-KW"/>
</dbReference>
<accession>A0A804I5V7</accession>
<keyword evidence="2 5" id="KW-0863">Zinc-finger</keyword>
<dbReference type="GO" id="GO:0003677">
    <property type="term" value="F:DNA binding"/>
    <property type="evidence" value="ECO:0007669"/>
    <property type="project" value="UniProtKB-KW"/>
</dbReference>
<evidence type="ECO:0000256" key="3">
    <source>
        <dbReference type="ARBA" id="ARBA00022833"/>
    </source>
</evidence>
<feature type="domain" description="C3H1-type" evidence="7">
    <location>
        <begin position="411"/>
        <end position="439"/>
    </location>
</feature>
<feature type="zinc finger region" description="C3H1-type" evidence="5">
    <location>
        <begin position="456"/>
        <end position="484"/>
    </location>
</feature>
<dbReference type="EnsemblPlants" id="Ma02_t22890.3">
    <property type="protein sequence ID" value="Ma02_p22890.3"/>
    <property type="gene ID" value="Ma02_g22890"/>
</dbReference>
<proteinExistence type="predicted"/>
<feature type="domain" description="C3H1-type" evidence="7">
    <location>
        <begin position="91"/>
        <end position="119"/>
    </location>
</feature>
<feature type="domain" description="C3H1-type" evidence="7">
    <location>
        <begin position="568"/>
        <end position="596"/>
    </location>
</feature>
<dbReference type="AlphaFoldDB" id="A0A804I5V7"/>
<reference evidence="8" key="1">
    <citation type="submission" date="2021-05" db="UniProtKB">
        <authorList>
            <consortium name="EnsemblPlants"/>
        </authorList>
    </citation>
    <scope>IDENTIFICATION</scope>
    <source>
        <strain evidence="8">subsp. malaccensis</strain>
    </source>
</reference>
<evidence type="ECO:0000256" key="5">
    <source>
        <dbReference type="PROSITE-ProRule" id="PRU00723"/>
    </source>
</evidence>
<evidence type="ECO:0000313" key="9">
    <source>
        <dbReference type="Proteomes" id="UP000012960"/>
    </source>
</evidence>
<dbReference type="Proteomes" id="UP000012960">
    <property type="component" value="Unplaced"/>
</dbReference>
<organism evidence="8 9">
    <name type="scientific">Musa acuminata subsp. malaccensis</name>
    <name type="common">Wild banana</name>
    <name type="synonym">Musa malaccensis</name>
    <dbReference type="NCBI Taxonomy" id="214687"/>
    <lineage>
        <taxon>Eukaryota</taxon>
        <taxon>Viridiplantae</taxon>
        <taxon>Streptophyta</taxon>
        <taxon>Embryophyta</taxon>
        <taxon>Tracheophyta</taxon>
        <taxon>Spermatophyta</taxon>
        <taxon>Magnoliopsida</taxon>
        <taxon>Liliopsida</taxon>
        <taxon>Zingiberales</taxon>
        <taxon>Musaceae</taxon>
        <taxon>Musa</taxon>
    </lineage>
</organism>
<protein>
    <recommendedName>
        <fullName evidence="7">C3H1-type domain-containing protein</fullName>
    </recommendedName>
</protein>
<evidence type="ECO:0000256" key="6">
    <source>
        <dbReference type="SAM" id="MobiDB-lite"/>
    </source>
</evidence>
<evidence type="ECO:0000256" key="2">
    <source>
        <dbReference type="ARBA" id="ARBA00022771"/>
    </source>
</evidence>
<feature type="region of interest" description="Disordered" evidence="6">
    <location>
        <begin position="1"/>
        <end position="78"/>
    </location>
</feature>
<dbReference type="InParanoid" id="A0A804I5V7"/>
<keyword evidence="9" id="KW-1185">Reference proteome</keyword>
<dbReference type="InterPro" id="IPR036855">
    <property type="entry name" value="Znf_CCCH_sf"/>
</dbReference>
<evidence type="ECO:0000259" key="7">
    <source>
        <dbReference type="PROSITE" id="PS50103"/>
    </source>
</evidence>
<feature type="domain" description="C3H1-type" evidence="7">
    <location>
        <begin position="456"/>
        <end position="484"/>
    </location>
</feature>
<evidence type="ECO:0000256" key="1">
    <source>
        <dbReference type="ARBA" id="ARBA00022723"/>
    </source>
</evidence>
<dbReference type="InterPro" id="IPR050974">
    <property type="entry name" value="Plant_ZF_CCCH"/>
</dbReference>
<feature type="zinc finger region" description="C3H1-type" evidence="5">
    <location>
        <begin position="91"/>
        <end position="119"/>
    </location>
</feature>
<dbReference type="Gramene" id="Ma02_t22890.3">
    <property type="protein sequence ID" value="Ma02_p22890.3"/>
    <property type="gene ID" value="Ma02_g22890"/>
</dbReference>
<dbReference type="Gene3D" id="4.10.1000.10">
    <property type="entry name" value="Zinc finger, CCCH-type"/>
    <property type="match status" value="3"/>
</dbReference>
<feature type="region of interest" description="Disordered" evidence="6">
    <location>
        <begin position="162"/>
        <end position="249"/>
    </location>
</feature>
<sequence length="613" mass="68114">MGVVEAKLSVKDDAKSSSSPPPPNFSMDGAHRGLASMMPEEKPLDVVGDPEIPEPADDVGFDQDPQSPKKGGEEGVAAAAEKGVWPGFSQRPDAPNCAFYMKTGTCKFGFNCRFNHPPKRRHRAKPEKQSEYVQTIKAAHKGSGSEKMGQTTCKEFGKVGEKEKKVAQKSFRPENAEKKQKGTVLKKLEQTEKKVGEKEKKVAQKNFKPEDAEKKQKGTVLKKVEQTEKKAVEKEEQTPSKKMDQEKVTLKKQWKVVQKAAREEHEESSLIMEVQTSCRVDEKEKEIAHSFMQLKCEKTEEKQKAFLLRTVEQTEIKAAEDKQSFPERIEHEDKKVDILSLPEEKQTLSGRSEQQDYKAAREKGKETTSEKGEQTEFKAGTEEGKETTLGKGGLIEHKVAMEKSKETTLEKGGQIECKFYTMPGGCKYGKSCKYVHSQKKMEGNPSKLNFLGLPIRLGAKECPYYMRTGNCKFSTNCRYHHPDPSVAMVGHDPHSGCQSSGSMQQSAFGASTMPVTPSRSQGTLNGPTSFVVASPACSPASNLHSQGFHSNSGCNGYQQVHIDEYPERSGQPECHYYMKNGFCPFKSVCKFDHPKSHLPTKSNGVSIPSCPPQ</sequence>
<feature type="compositionally biased region" description="Basic and acidic residues" evidence="6">
    <location>
        <begin position="353"/>
        <end position="388"/>
    </location>
</feature>